<feature type="domain" description="Methyl-accepting transducer" evidence="6">
    <location>
        <begin position="386"/>
        <end position="615"/>
    </location>
</feature>
<evidence type="ECO:0000313" key="9">
    <source>
        <dbReference type="Proteomes" id="UP000093080"/>
    </source>
</evidence>
<dbReference type="PROSITE" id="PS50885">
    <property type="entry name" value="HAMP"/>
    <property type="match status" value="1"/>
</dbReference>
<evidence type="ECO:0000259" key="6">
    <source>
        <dbReference type="PROSITE" id="PS50111"/>
    </source>
</evidence>
<feature type="domain" description="HAMP" evidence="7">
    <location>
        <begin position="322"/>
        <end position="374"/>
    </location>
</feature>
<organism evidence="8 9">
    <name type="scientific">Dissulfuribacter thermophilus</name>
    <dbReference type="NCBI Taxonomy" id="1156395"/>
    <lineage>
        <taxon>Bacteria</taxon>
        <taxon>Pseudomonadati</taxon>
        <taxon>Thermodesulfobacteriota</taxon>
        <taxon>Dissulfuribacteria</taxon>
        <taxon>Dissulfuribacterales</taxon>
        <taxon>Dissulfuribacteraceae</taxon>
        <taxon>Dissulfuribacter</taxon>
    </lineage>
</organism>
<reference evidence="8 9" key="1">
    <citation type="submission" date="2016-06" db="EMBL/GenBank/DDBJ databases">
        <title>Respiratory ammonification of nitrate coupled to the oxidation of elemental sulfur in deep-sea autotrophic thermophilic bacteria.</title>
        <authorList>
            <person name="Slobodkina G.B."/>
            <person name="Mardanov A.V."/>
            <person name="Ravin N.V."/>
            <person name="Frolova A.A."/>
            <person name="Viryasiv M.B."/>
            <person name="Chernyh N.A."/>
            <person name="Bonch-Osmolovskaya E.A."/>
            <person name="Slobodkin A.I."/>
        </authorList>
    </citation>
    <scope>NUCLEOTIDE SEQUENCE [LARGE SCALE GENOMIC DNA]</scope>
    <source>
        <strain evidence="8 9">S69</strain>
    </source>
</reference>
<dbReference type="Gene3D" id="1.10.287.950">
    <property type="entry name" value="Methyl-accepting chemotaxis protein"/>
    <property type="match status" value="1"/>
</dbReference>
<evidence type="ECO:0000256" key="3">
    <source>
        <dbReference type="PROSITE-ProRule" id="PRU00284"/>
    </source>
</evidence>
<sequence length="637" mass="69390">MRQGDGRALPRVRSSSKRGANMIAFRSISIKYRLIGFGVFVLTTVLFIGSYSVIKLKQLSLNGIRMNASSEEVVNGLKSTRDIGELRRFTSEFLSTGSKGAYKKVILASKSLEDRIPQAQKPNLKAFLKDMELLSVRMESFWNNKRLVHEAEAQIVEGIKTVLKECRGDSVCIYTLQNALNGFKAYQSISSGLLEGAEEFDSNAVTKIVDAVTADLSKTRQNVQGPLAHALSQLENSFFDLDDAISTIVAIEKKVKSKREDVLKKLGLLDQAIMKSSISAGELASRLAKEGEQISSKAFVITVVIGCTSFTLLLAFGYLFYNSIITPLQKISAILEVMARGDLRNRIDIEGNDEFTEFSRNFNVFLNNISTLVGHVKGASDSVGREAKELSQMSDRMVYEANGAVEASQEAHNQIQEVAEYVHHTSTMVDNLAQATNEIANNTASTASLSESLEGQIQGTRNIIEKLSEHAKDIGDVIELIGSIAEQTNLLALNATIEAARAGEAGKGFSVVANEVKELAKQTADATDKISPIIVAIQKGVEESVASINESVSAVNVLKDSANTVASAVEQQTATYSEINEQVQIINERVQSVEEKVELLAKAAEENLAESRILKDRATVLKENSEELNVQISGLIV</sequence>
<comment type="caution">
    <text evidence="8">The sequence shown here is derived from an EMBL/GenBank/DDBJ whole genome shotgun (WGS) entry which is preliminary data.</text>
</comment>
<dbReference type="OrthoDB" id="2489132at2"/>
<accession>A0A1B9F639</accession>
<proteinExistence type="inferred from homology"/>
<evidence type="ECO:0000256" key="5">
    <source>
        <dbReference type="SAM" id="Phobius"/>
    </source>
</evidence>
<name>A0A1B9F639_9BACT</name>
<evidence type="ECO:0000313" key="8">
    <source>
        <dbReference type="EMBL" id="OCC15418.1"/>
    </source>
</evidence>
<keyword evidence="5" id="KW-0812">Transmembrane</keyword>
<dbReference type="SMART" id="SM00283">
    <property type="entry name" value="MA"/>
    <property type="match status" value="1"/>
</dbReference>
<feature type="transmembrane region" description="Helical" evidence="5">
    <location>
        <begin position="34"/>
        <end position="54"/>
    </location>
</feature>
<keyword evidence="4" id="KW-0175">Coiled coil</keyword>
<dbReference type="EMBL" id="MAGO01000005">
    <property type="protein sequence ID" value="OCC15418.1"/>
    <property type="molecule type" value="Genomic_DNA"/>
</dbReference>
<dbReference type="InterPro" id="IPR003660">
    <property type="entry name" value="HAMP_dom"/>
</dbReference>
<dbReference type="Pfam" id="PF00672">
    <property type="entry name" value="HAMP"/>
    <property type="match status" value="1"/>
</dbReference>
<keyword evidence="5" id="KW-0472">Membrane</keyword>
<dbReference type="STRING" id="1156395.DBT_1165"/>
<dbReference type="InterPro" id="IPR004089">
    <property type="entry name" value="MCPsignal_dom"/>
</dbReference>
<gene>
    <name evidence="8" type="ORF">DBT_1165</name>
</gene>
<dbReference type="AlphaFoldDB" id="A0A1B9F639"/>
<dbReference type="CDD" id="cd06225">
    <property type="entry name" value="HAMP"/>
    <property type="match status" value="1"/>
</dbReference>
<keyword evidence="9" id="KW-1185">Reference proteome</keyword>
<keyword evidence="1 3" id="KW-0807">Transducer</keyword>
<evidence type="ECO:0000256" key="1">
    <source>
        <dbReference type="ARBA" id="ARBA00023224"/>
    </source>
</evidence>
<evidence type="ECO:0000256" key="2">
    <source>
        <dbReference type="ARBA" id="ARBA00029447"/>
    </source>
</evidence>
<dbReference type="GO" id="GO:0007165">
    <property type="term" value="P:signal transduction"/>
    <property type="evidence" value="ECO:0007669"/>
    <property type="project" value="UniProtKB-KW"/>
</dbReference>
<dbReference type="SUPFAM" id="SSF58104">
    <property type="entry name" value="Methyl-accepting chemotaxis protein (MCP) signaling domain"/>
    <property type="match status" value="1"/>
</dbReference>
<comment type="similarity">
    <text evidence="2">Belongs to the methyl-accepting chemotaxis (MCP) protein family.</text>
</comment>
<dbReference type="GO" id="GO:0016020">
    <property type="term" value="C:membrane"/>
    <property type="evidence" value="ECO:0007669"/>
    <property type="project" value="InterPro"/>
</dbReference>
<evidence type="ECO:0000259" key="7">
    <source>
        <dbReference type="PROSITE" id="PS50885"/>
    </source>
</evidence>
<dbReference type="Pfam" id="PF00015">
    <property type="entry name" value="MCPsignal"/>
    <property type="match status" value="1"/>
</dbReference>
<protein>
    <submittedName>
        <fullName evidence="8">Methyl-accepting chemotaxis protein</fullName>
    </submittedName>
</protein>
<dbReference type="PANTHER" id="PTHR32089">
    <property type="entry name" value="METHYL-ACCEPTING CHEMOTAXIS PROTEIN MCPB"/>
    <property type="match status" value="1"/>
</dbReference>
<dbReference type="SMART" id="SM00304">
    <property type="entry name" value="HAMP"/>
    <property type="match status" value="1"/>
</dbReference>
<dbReference type="Proteomes" id="UP000093080">
    <property type="component" value="Unassembled WGS sequence"/>
</dbReference>
<dbReference type="PANTHER" id="PTHR32089:SF112">
    <property type="entry name" value="LYSOZYME-LIKE PROTEIN-RELATED"/>
    <property type="match status" value="1"/>
</dbReference>
<feature type="transmembrane region" description="Helical" evidence="5">
    <location>
        <begin position="298"/>
        <end position="321"/>
    </location>
</feature>
<evidence type="ECO:0000256" key="4">
    <source>
        <dbReference type="SAM" id="Coils"/>
    </source>
</evidence>
<keyword evidence="5" id="KW-1133">Transmembrane helix</keyword>
<dbReference type="PROSITE" id="PS50111">
    <property type="entry name" value="CHEMOTAXIS_TRANSDUC_2"/>
    <property type="match status" value="1"/>
</dbReference>
<feature type="coiled-coil region" evidence="4">
    <location>
        <begin position="576"/>
        <end position="603"/>
    </location>
</feature>